<name>A0A644ZSU1_9ZZZZ</name>
<protein>
    <submittedName>
        <fullName evidence="2">Uncharacterized protein</fullName>
    </submittedName>
</protein>
<reference evidence="2" key="1">
    <citation type="submission" date="2019-08" db="EMBL/GenBank/DDBJ databases">
        <authorList>
            <person name="Kucharzyk K."/>
            <person name="Murdoch R.W."/>
            <person name="Higgins S."/>
            <person name="Loffler F."/>
        </authorList>
    </citation>
    <scope>NUCLEOTIDE SEQUENCE</scope>
</reference>
<feature type="compositionally biased region" description="Basic and acidic residues" evidence="1">
    <location>
        <begin position="29"/>
        <end position="46"/>
    </location>
</feature>
<dbReference type="AlphaFoldDB" id="A0A644ZSU1"/>
<feature type="region of interest" description="Disordered" evidence="1">
    <location>
        <begin position="1"/>
        <end position="20"/>
    </location>
</feature>
<sequence length="442" mass="46743">MPQPGTRQGDRGDADLRGPQAVLQVVPLDEDRQGEPQFGDHRDRHDLHPPAVVVDIETAVQHRAAPQVRCPQIDPTLGVFERAPQPAPLVDALTERVSDRLVVEVEHLAADDRAVAAEAGELGQSFDALGFDGDIVVQHHVELGLIRLDGLVHAAGEAARATHVALVDHPQAVTQQRGGLGEQFIVLDVLVALIDDVHPLDDVFQVVGGGQRHQGASAVVGPVEGGDADAQRDRTHRFCVDLPVTRYQSGALLAGDQIEPVPATIGERVQRQDEADLIDPGLGALTVDTLGAALGVRLVHHDVRGAFDVDDEPYLRGDGPLTPIAGRECVEDRGQRETQAGRQGAGAAVLSDQITAVEFGASAHFDIELGATAPGGVGGLNRCSPPEVHVERQGVLLTRRGEDDAGDLRPRRRGCCGFGAHASTPPLFTGSPSLKCGLKTVS</sequence>
<comment type="caution">
    <text evidence="2">The sequence shown here is derived from an EMBL/GenBank/DDBJ whole genome shotgun (WGS) entry which is preliminary data.</text>
</comment>
<proteinExistence type="predicted"/>
<organism evidence="2">
    <name type="scientific">bioreactor metagenome</name>
    <dbReference type="NCBI Taxonomy" id="1076179"/>
    <lineage>
        <taxon>unclassified sequences</taxon>
        <taxon>metagenomes</taxon>
        <taxon>ecological metagenomes</taxon>
    </lineage>
</organism>
<gene>
    <name evidence="2" type="ORF">SDC9_90142</name>
</gene>
<dbReference type="EMBL" id="VSSQ01010114">
    <property type="protein sequence ID" value="MPM43468.1"/>
    <property type="molecule type" value="Genomic_DNA"/>
</dbReference>
<feature type="region of interest" description="Disordered" evidence="1">
    <location>
        <begin position="25"/>
        <end position="46"/>
    </location>
</feature>
<evidence type="ECO:0000313" key="2">
    <source>
        <dbReference type="EMBL" id="MPM43468.1"/>
    </source>
</evidence>
<accession>A0A644ZSU1</accession>
<evidence type="ECO:0000256" key="1">
    <source>
        <dbReference type="SAM" id="MobiDB-lite"/>
    </source>
</evidence>